<feature type="signal peptide" evidence="1">
    <location>
        <begin position="1"/>
        <end position="18"/>
    </location>
</feature>
<dbReference type="RefSeq" id="WP_358471791.1">
    <property type="nucleotide sequence ID" value="NZ_JBEZAE010000005.1"/>
</dbReference>
<evidence type="ECO:0000313" key="2">
    <source>
        <dbReference type="EMBL" id="MEU7070686.1"/>
    </source>
</evidence>
<organism evidence="2 3">
    <name type="scientific">Streptomyces narbonensis</name>
    <dbReference type="NCBI Taxonomy" id="67333"/>
    <lineage>
        <taxon>Bacteria</taxon>
        <taxon>Bacillati</taxon>
        <taxon>Actinomycetota</taxon>
        <taxon>Actinomycetes</taxon>
        <taxon>Kitasatosporales</taxon>
        <taxon>Streptomycetaceae</taxon>
        <taxon>Streptomyces</taxon>
    </lineage>
</organism>
<keyword evidence="1" id="KW-0732">Signal</keyword>
<proteinExistence type="predicted"/>
<dbReference type="PROSITE" id="PS51257">
    <property type="entry name" value="PROKAR_LIPOPROTEIN"/>
    <property type="match status" value="1"/>
</dbReference>
<dbReference type="EMBL" id="JBEZAE010000005">
    <property type="protein sequence ID" value="MEU7070686.1"/>
    <property type="molecule type" value="Genomic_DNA"/>
</dbReference>
<evidence type="ECO:0008006" key="4">
    <source>
        <dbReference type="Google" id="ProtNLM"/>
    </source>
</evidence>
<feature type="chain" id="PRO_5045139384" description="PASTA domain-containing protein" evidence="1">
    <location>
        <begin position="19"/>
        <end position="177"/>
    </location>
</feature>
<comment type="caution">
    <text evidence="2">The sequence shown here is derived from an EMBL/GenBank/DDBJ whole genome shotgun (WGS) entry which is preliminary data.</text>
</comment>
<protein>
    <recommendedName>
        <fullName evidence="4">PASTA domain-containing protein</fullName>
    </recommendedName>
</protein>
<keyword evidence="3" id="KW-1185">Reference proteome</keyword>
<name>A0ABV3C7C9_9ACTN</name>
<evidence type="ECO:0000256" key="1">
    <source>
        <dbReference type="SAM" id="SignalP"/>
    </source>
</evidence>
<evidence type="ECO:0000313" key="3">
    <source>
        <dbReference type="Proteomes" id="UP001551329"/>
    </source>
</evidence>
<reference evidence="2 3" key="1">
    <citation type="submission" date="2024-06" db="EMBL/GenBank/DDBJ databases">
        <title>The Natural Products Discovery Center: Release of the First 8490 Sequenced Strains for Exploring Actinobacteria Biosynthetic Diversity.</title>
        <authorList>
            <person name="Kalkreuter E."/>
            <person name="Kautsar S.A."/>
            <person name="Yang D."/>
            <person name="Bader C.D."/>
            <person name="Teijaro C.N."/>
            <person name="Fluegel L."/>
            <person name="Davis C.M."/>
            <person name="Simpson J.R."/>
            <person name="Lauterbach L."/>
            <person name="Steele A.D."/>
            <person name="Gui C."/>
            <person name="Meng S."/>
            <person name="Li G."/>
            <person name="Viehrig K."/>
            <person name="Ye F."/>
            <person name="Su P."/>
            <person name="Kiefer A.F."/>
            <person name="Nichols A."/>
            <person name="Cepeda A.J."/>
            <person name="Yan W."/>
            <person name="Fan B."/>
            <person name="Jiang Y."/>
            <person name="Adhikari A."/>
            <person name="Zheng C.-J."/>
            <person name="Schuster L."/>
            <person name="Cowan T.M."/>
            <person name="Smanski M.J."/>
            <person name="Chevrette M.G."/>
            <person name="De Carvalho L.P.S."/>
            <person name="Shen B."/>
        </authorList>
    </citation>
    <scope>NUCLEOTIDE SEQUENCE [LARGE SCALE GENOMIC DNA]</scope>
    <source>
        <strain evidence="2 3">NPDC045974</strain>
    </source>
</reference>
<sequence>MSAFRRASLALVPMLVLALGGCVSDDTTKNGKNDPLPRMSREKAQAWAKHWTESMARTARAEIVPSTHQASFTNCLGKNGESAKDGRFTLAYNVRAELPKAEHAAGIQAITAELRAQGFKIVGSRSDATADRGGYLVQAQHPKDRQYVSAGDVSDTRITLNVNTPCLLPPEAEQQEF</sequence>
<dbReference type="Proteomes" id="UP001551329">
    <property type="component" value="Unassembled WGS sequence"/>
</dbReference>
<accession>A0ABV3C7C9</accession>
<gene>
    <name evidence="2" type="ORF">AB0A88_11135</name>
</gene>